<evidence type="ECO:0000256" key="3">
    <source>
        <dbReference type="ARBA" id="ARBA00022679"/>
    </source>
</evidence>
<proteinExistence type="inferred from homology"/>
<dbReference type="SUPFAM" id="SSF53335">
    <property type="entry name" value="S-adenosyl-L-methionine-dependent methyltransferases"/>
    <property type="match status" value="1"/>
</dbReference>
<dbReference type="PANTHER" id="PTHR44942">
    <property type="entry name" value="METHYLTRANSF_11 DOMAIN-CONTAINING PROTEIN"/>
    <property type="match status" value="1"/>
</dbReference>
<evidence type="ECO:0000259" key="4">
    <source>
        <dbReference type="Pfam" id="PF08241"/>
    </source>
</evidence>
<dbReference type="Proteomes" id="UP001487740">
    <property type="component" value="Unassembled WGS sequence"/>
</dbReference>
<dbReference type="InterPro" id="IPR051052">
    <property type="entry name" value="Diverse_substrate_MTase"/>
</dbReference>
<comment type="caution">
    <text evidence="5">The sequence shown here is derived from an EMBL/GenBank/DDBJ whole genome shotgun (WGS) entry which is preliminary data.</text>
</comment>
<gene>
    <name evidence="5" type="ORF">O3P69_020099</name>
</gene>
<evidence type="ECO:0000256" key="2">
    <source>
        <dbReference type="ARBA" id="ARBA00022603"/>
    </source>
</evidence>
<dbReference type="Pfam" id="PF08241">
    <property type="entry name" value="Methyltransf_11"/>
    <property type="match status" value="1"/>
</dbReference>
<keyword evidence="2" id="KW-0489">Methyltransferase</keyword>
<dbReference type="AlphaFoldDB" id="A0AAW0TJR2"/>
<accession>A0AAW0TJR2</accession>
<dbReference type="GO" id="GO:0008757">
    <property type="term" value="F:S-adenosylmethionine-dependent methyltransferase activity"/>
    <property type="evidence" value="ECO:0007669"/>
    <property type="project" value="InterPro"/>
</dbReference>
<dbReference type="CDD" id="cd02440">
    <property type="entry name" value="AdoMet_MTases"/>
    <property type="match status" value="1"/>
</dbReference>
<comment type="similarity">
    <text evidence="1">Belongs to the methyltransferase superfamily.</text>
</comment>
<organism evidence="5 6">
    <name type="scientific">Scylla paramamosain</name>
    <name type="common">Mud crab</name>
    <dbReference type="NCBI Taxonomy" id="85552"/>
    <lineage>
        <taxon>Eukaryota</taxon>
        <taxon>Metazoa</taxon>
        <taxon>Ecdysozoa</taxon>
        <taxon>Arthropoda</taxon>
        <taxon>Crustacea</taxon>
        <taxon>Multicrustacea</taxon>
        <taxon>Malacostraca</taxon>
        <taxon>Eumalacostraca</taxon>
        <taxon>Eucarida</taxon>
        <taxon>Decapoda</taxon>
        <taxon>Pleocyemata</taxon>
        <taxon>Brachyura</taxon>
        <taxon>Eubrachyura</taxon>
        <taxon>Portunoidea</taxon>
        <taxon>Portunidae</taxon>
        <taxon>Portuninae</taxon>
        <taxon>Scylla</taxon>
    </lineage>
</organism>
<evidence type="ECO:0000313" key="6">
    <source>
        <dbReference type="Proteomes" id="UP001487740"/>
    </source>
</evidence>
<dbReference type="EMBL" id="JARAKH010000029">
    <property type="protein sequence ID" value="KAK8387958.1"/>
    <property type="molecule type" value="Genomic_DNA"/>
</dbReference>
<sequence length="279" mass="31700">MWFRTFLRTEYFIMSQRFFKEKNVAAAYAKTRLKPPASLVRSILDYLRSGYDGPLKAAVDVGCGSGQCTHLLAPHFTSVVGVDISEGQIAEAVKLNENQAVAFRVSRAESLPFPDGSQQLVTSGQACHWFDLPVFFKEADRILVPGGVVALYCYDEERIVHHQLAEKLNGVIDELVDSIFAEIWKEGIYDVRGLYQEPKFNIPYPDFFRDKIHISERELTVEELTILISSWPGISIAEKDLVEFQEKFMLTLGVSTHPEHTRIQLRNNFQLIMGRKPSA</sequence>
<keyword evidence="6" id="KW-1185">Reference proteome</keyword>
<evidence type="ECO:0000313" key="5">
    <source>
        <dbReference type="EMBL" id="KAK8387958.1"/>
    </source>
</evidence>
<keyword evidence="3" id="KW-0808">Transferase</keyword>
<dbReference type="PANTHER" id="PTHR44942:SF4">
    <property type="entry name" value="METHYLTRANSFERASE TYPE 11 DOMAIN-CONTAINING PROTEIN"/>
    <property type="match status" value="1"/>
</dbReference>
<reference evidence="5 6" key="1">
    <citation type="submission" date="2023-03" db="EMBL/GenBank/DDBJ databases">
        <title>High-quality genome of Scylla paramamosain provides insights in environmental adaptation.</title>
        <authorList>
            <person name="Zhang L."/>
        </authorList>
    </citation>
    <scope>NUCLEOTIDE SEQUENCE [LARGE SCALE GENOMIC DNA]</scope>
    <source>
        <strain evidence="5">LZ_2023a</strain>
        <tissue evidence="5">Muscle</tissue>
    </source>
</reference>
<evidence type="ECO:0000256" key="1">
    <source>
        <dbReference type="ARBA" id="ARBA00008361"/>
    </source>
</evidence>
<dbReference type="GO" id="GO:0032259">
    <property type="term" value="P:methylation"/>
    <property type="evidence" value="ECO:0007669"/>
    <property type="project" value="UniProtKB-KW"/>
</dbReference>
<name>A0AAW0TJR2_SCYPA</name>
<dbReference type="Gene3D" id="3.40.50.150">
    <property type="entry name" value="Vaccinia Virus protein VP39"/>
    <property type="match status" value="1"/>
</dbReference>
<feature type="domain" description="Methyltransferase type 11" evidence="4">
    <location>
        <begin position="59"/>
        <end position="150"/>
    </location>
</feature>
<dbReference type="InterPro" id="IPR029063">
    <property type="entry name" value="SAM-dependent_MTases_sf"/>
</dbReference>
<protein>
    <recommendedName>
        <fullName evidence="4">Methyltransferase type 11 domain-containing protein</fullName>
    </recommendedName>
</protein>
<dbReference type="InterPro" id="IPR013216">
    <property type="entry name" value="Methyltransf_11"/>
</dbReference>